<dbReference type="EC" id="2.8.1.7" evidence="3"/>
<evidence type="ECO:0000256" key="8">
    <source>
        <dbReference type="ARBA" id="ARBA00023014"/>
    </source>
</evidence>
<dbReference type="PANTHER" id="PTHR11601:SF34">
    <property type="entry name" value="CYSTEINE DESULFURASE"/>
    <property type="match status" value="1"/>
</dbReference>
<dbReference type="Pfam" id="PF00266">
    <property type="entry name" value="Aminotran_5"/>
    <property type="match status" value="1"/>
</dbReference>
<evidence type="ECO:0000256" key="2">
    <source>
        <dbReference type="ARBA" id="ARBA00006490"/>
    </source>
</evidence>
<evidence type="ECO:0000256" key="4">
    <source>
        <dbReference type="ARBA" id="ARBA00022679"/>
    </source>
</evidence>
<keyword evidence="5" id="KW-0479">Metal-binding</keyword>
<evidence type="ECO:0000256" key="3">
    <source>
        <dbReference type="ARBA" id="ARBA00012239"/>
    </source>
</evidence>
<keyword evidence="13" id="KW-1185">Reference proteome</keyword>
<comment type="similarity">
    <text evidence="2">Belongs to the class-V pyridoxal-phosphate-dependent aminotransferase family. NifS/IscS subfamily.</text>
</comment>
<keyword evidence="7" id="KW-0408">Iron</keyword>
<accession>A0ABV1FL14</accession>
<evidence type="ECO:0000256" key="5">
    <source>
        <dbReference type="ARBA" id="ARBA00022723"/>
    </source>
</evidence>
<dbReference type="RefSeq" id="WP_349165332.1">
    <property type="nucleotide sequence ID" value="NZ_JBBMFE010000018.1"/>
</dbReference>
<proteinExistence type="inferred from homology"/>
<dbReference type="InterPro" id="IPR015421">
    <property type="entry name" value="PyrdxlP-dep_Trfase_major"/>
</dbReference>
<gene>
    <name evidence="12" type="ORF">WMO29_14920</name>
</gene>
<name>A0ABV1FL14_9FIRM</name>
<evidence type="ECO:0000256" key="6">
    <source>
        <dbReference type="ARBA" id="ARBA00022898"/>
    </source>
</evidence>
<feature type="domain" description="Aminotransferase class V" evidence="11">
    <location>
        <begin position="2"/>
        <end position="364"/>
    </location>
</feature>
<evidence type="ECO:0000313" key="12">
    <source>
        <dbReference type="EMBL" id="MEQ2473764.1"/>
    </source>
</evidence>
<dbReference type="SUPFAM" id="SSF53383">
    <property type="entry name" value="PLP-dependent transferases"/>
    <property type="match status" value="1"/>
</dbReference>
<evidence type="ECO:0000259" key="11">
    <source>
        <dbReference type="Pfam" id="PF00266"/>
    </source>
</evidence>
<dbReference type="InterPro" id="IPR016454">
    <property type="entry name" value="Cysteine_dSase"/>
</dbReference>
<keyword evidence="4" id="KW-0808">Transferase</keyword>
<protein>
    <recommendedName>
        <fullName evidence="3">cysteine desulfurase</fullName>
        <ecNumber evidence="3">2.8.1.7</ecNumber>
    </recommendedName>
</protein>
<keyword evidence="8" id="KW-0411">Iron-sulfur</keyword>
<dbReference type="PROSITE" id="PS00595">
    <property type="entry name" value="AA_TRANSFER_CLASS_5"/>
    <property type="match status" value="1"/>
</dbReference>
<sequence>MIYLDNSATTSTDPDIAAIALDFMTNRYGNPSSLHHFGMDAYQAVMNARYQAARLIGAPTDSVYFTSGGTESNNIAIRGTALANQAVGRHIVTTTIEHSSVLSCCQALEKEGFSVTYVAPSPETHRIEAQDILRAVREDTILISMMHVNNETGEVLPVREVAEAVHREHPHTLIHCDTVQSFGKIPVKLHELKVDLLSASGHKIHAPKGIGMLYIRPQVPVTPLEYGGAQEGHVNPGTESVPLICAFGAAAEKRLLNMKQNLEQVTRLNRYCRNAIIDAFPQVQILSPEDACPYVLNCSFPGTQSGDLVDALSMRDIYVSAGSACSRGTLSHVLKSAGYEASLVEGALRISFDAQNTTEEIDTLLQALKDLILK</sequence>
<dbReference type="Gene3D" id="3.40.640.10">
    <property type="entry name" value="Type I PLP-dependent aspartate aminotransferase-like (Major domain)"/>
    <property type="match status" value="1"/>
</dbReference>
<evidence type="ECO:0000313" key="13">
    <source>
        <dbReference type="Proteomes" id="UP001438008"/>
    </source>
</evidence>
<dbReference type="EMBL" id="JBBMFE010000018">
    <property type="protein sequence ID" value="MEQ2473764.1"/>
    <property type="molecule type" value="Genomic_DNA"/>
</dbReference>
<dbReference type="PIRSF" id="PIRSF005572">
    <property type="entry name" value="NifS"/>
    <property type="match status" value="1"/>
</dbReference>
<comment type="catalytic activity">
    <reaction evidence="9">
        <text>(sulfur carrier)-H + L-cysteine = (sulfur carrier)-SH + L-alanine</text>
        <dbReference type="Rhea" id="RHEA:43892"/>
        <dbReference type="Rhea" id="RHEA-COMP:14737"/>
        <dbReference type="Rhea" id="RHEA-COMP:14739"/>
        <dbReference type="ChEBI" id="CHEBI:29917"/>
        <dbReference type="ChEBI" id="CHEBI:35235"/>
        <dbReference type="ChEBI" id="CHEBI:57972"/>
        <dbReference type="ChEBI" id="CHEBI:64428"/>
        <dbReference type="EC" id="2.8.1.7"/>
    </reaction>
</comment>
<dbReference type="Gene3D" id="1.10.260.50">
    <property type="match status" value="1"/>
</dbReference>
<dbReference type="InterPro" id="IPR015424">
    <property type="entry name" value="PyrdxlP-dep_Trfase"/>
</dbReference>
<dbReference type="PANTHER" id="PTHR11601">
    <property type="entry name" value="CYSTEINE DESULFURYLASE FAMILY MEMBER"/>
    <property type="match status" value="1"/>
</dbReference>
<dbReference type="InterPro" id="IPR015422">
    <property type="entry name" value="PyrdxlP-dep_Trfase_small"/>
</dbReference>
<dbReference type="InterPro" id="IPR020578">
    <property type="entry name" value="Aminotrans_V_PyrdxlP_BS"/>
</dbReference>
<reference evidence="12 13" key="1">
    <citation type="submission" date="2024-03" db="EMBL/GenBank/DDBJ databases">
        <title>Human intestinal bacterial collection.</title>
        <authorList>
            <person name="Pauvert C."/>
            <person name="Hitch T.C.A."/>
            <person name="Clavel T."/>
        </authorList>
    </citation>
    <scope>NUCLEOTIDE SEQUENCE [LARGE SCALE GENOMIC DNA]</scope>
    <source>
        <strain evidence="12 13">CLA-AA-H132</strain>
    </source>
</reference>
<dbReference type="Proteomes" id="UP001438008">
    <property type="component" value="Unassembled WGS sequence"/>
</dbReference>
<evidence type="ECO:0000256" key="1">
    <source>
        <dbReference type="ARBA" id="ARBA00001933"/>
    </source>
</evidence>
<comment type="caution">
    <text evidence="12">The sequence shown here is derived from an EMBL/GenBank/DDBJ whole genome shotgun (WGS) entry which is preliminary data.</text>
</comment>
<dbReference type="InterPro" id="IPR000192">
    <property type="entry name" value="Aminotrans_V_dom"/>
</dbReference>
<organism evidence="12 13">
    <name type="scientific">Laedolimicola intestinihominis</name>
    <dbReference type="NCBI Taxonomy" id="3133166"/>
    <lineage>
        <taxon>Bacteria</taxon>
        <taxon>Bacillati</taxon>
        <taxon>Bacillota</taxon>
        <taxon>Clostridia</taxon>
        <taxon>Lachnospirales</taxon>
        <taxon>Lachnospiraceae</taxon>
        <taxon>Laedolimicola</taxon>
    </lineage>
</organism>
<evidence type="ECO:0000256" key="10">
    <source>
        <dbReference type="RuleBase" id="RU004504"/>
    </source>
</evidence>
<comment type="cofactor">
    <cofactor evidence="1 10">
        <name>pyridoxal 5'-phosphate</name>
        <dbReference type="ChEBI" id="CHEBI:597326"/>
    </cofactor>
</comment>
<evidence type="ECO:0000256" key="7">
    <source>
        <dbReference type="ARBA" id="ARBA00023004"/>
    </source>
</evidence>
<evidence type="ECO:0000256" key="9">
    <source>
        <dbReference type="ARBA" id="ARBA00050776"/>
    </source>
</evidence>
<dbReference type="Gene3D" id="3.90.1150.10">
    <property type="entry name" value="Aspartate Aminotransferase, domain 1"/>
    <property type="match status" value="1"/>
</dbReference>
<keyword evidence="6" id="KW-0663">Pyridoxal phosphate</keyword>